<dbReference type="AlphaFoldDB" id="R9PRE9"/>
<evidence type="ECO:0000313" key="5">
    <source>
        <dbReference type="Proteomes" id="UP000014461"/>
    </source>
</evidence>
<dbReference type="EMBL" id="BARX01000003">
    <property type="protein sequence ID" value="GAD00701.1"/>
    <property type="molecule type" value="Genomic_DNA"/>
</dbReference>
<dbReference type="Proteomes" id="UP000014461">
    <property type="component" value="Unassembled WGS sequence"/>
</dbReference>
<comment type="function">
    <text evidence="3">Catalyzes the hydrolytic dehalogenation of small (S)-2-haloalkanoic acids to yield the corresponding (R)-2-hydroxyalkanoic acids.</text>
</comment>
<comment type="similarity">
    <text evidence="1 3">Belongs to the HAD-like hydrolase superfamily. S-2-haloalkanoic acid dehalogenase family.</text>
</comment>
<proteinExistence type="inferred from homology"/>
<dbReference type="Gene3D" id="1.10.150.240">
    <property type="entry name" value="Putative phosphatase, domain 2"/>
    <property type="match status" value="1"/>
</dbReference>
<dbReference type="InterPro" id="IPR023214">
    <property type="entry name" value="HAD_sf"/>
</dbReference>
<sequence length="224" mass="24980">MMATTLAFDVYGTLIDTQGVLNKLREYMGEQAAPFSQAWRDKQLEYSFRRGLMQNYQNFALCTAQALDYCCQVFRVPLTEQQKQSLLAIYKVLPAHPEAKQALAGLQQAGFRLYAFSNGEQAAVELLLETAEIRPFFSAVVSVDEVKSFKPDPAVYQHFLNKTQSQAKDTWLVSSNPFDVTGAVSAGWQAAWVQRSPTALFDPWELAPTVTITSLLDLAEVLPG</sequence>
<keyword evidence="2 3" id="KW-0378">Hydrolase</keyword>
<dbReference type="Pfam" id="PF00702">
    <property type="entry name" value="Hydrolase"/>
    <property type="match status" value="1"/>
</dbReference>
<dbReference type="EC" id="3.8.1.2" evidence="3"/>
<dbReference type="SFLD" id="SFLDG01129">
    <property type="entry name" value="C1.5:_HAD__Beta-PGM__Phosphata"/>
    <property type="match status" value="1"/>
</dbReference>
<dbReference type="InterPro" id="IPR006439">
    <property type="entry name" value="HAD-SF_hydro_IA"/>
</dbReference>
<reference evidence="4" key="1">
    <citation type="journal article" date="2013" name="Genome Announc.">
        <title>Draft Genome Sequence of Agarivorans albus Strain MKT 106T, an Agarolytic Marine Bacterium.</title>
        <authorList>
            <person name="Yasuike M."/>
            <person name="Nakamura Y."/>
            <person name="Kai W."/>
            <person name="Fujiwara A."/>
            <person name="Fukui Y."/>
            <person name="Satomi M."/>
            <person name="Sano M."/>
        </authorList>
    </citation>
    <scope>NUCLEOTIDE SEQUENCE [LARGE SCALE GENOMIC DNA]</scope>
</reference>
<gene>
    <name evidence="4" type="ORF">AALB_0781</name>
</gene>
<dbReference type="STRING" id="1331007.AALB_0781"/>
<evidence type="ECO:0000256" key="3">
    <source>
        <dbReference type="RuleBase" id="RU368077"/>
    </source>
</evidence>
<dbReference type="InterPro" id="IPR023198">
    <property type="entry name" value="PGP-like_dom2"/>
</dbReference>
<evidence type="ECO:0000313" key="4">
    <source>
        <dbReference type="EMBL" id="GAD00701.1"/>
    </source>
</evidence>
<dbReference type="PANTHER" id="PTHR43316">
    <property type="entry name" value="HYDROLASE, HALOACID DELAHOGENASE-RELATED"/>
    <property type="match status" value="1"/>
</dbReference>
<evidence type="ECO:0000256" key="2">
    <source>
        <dbReference type="ARBA" id="ARBA00022801"/>
    </source>
</evidence>
<keyword evidence="5" id="KW-1185">Reference proteome</keyword>
<dbReference type="InterPro" id="IPR006328">
    <property type="entry name" value="2-HAD"/>
</dbReference>
<dbReference type="SUPFAM" id="SSF56784">
    <property type="entry name" value="HAD-like"/>
    <property type="match status" value="1"/>
</dbReference>
<evidence type="ECO:0000256" key="1">
    <source>
        <dbReference type="ARBA" id="ARBA00008106"/>
    </source>
</evidence>
<comment type="caution">
    <text evidence="4">The sequence shown here is derived from an EMBL/GenBank/DDBJ whole genome shotgun (WGS) entry which is preliminary data.</text>
</comment>
<dbReference type="InterPro" id="IPR051540">
    <property type="entry name" value="S-2-haloacid_dehalogenase"/>
</dbReference>
<dbReference type="PRINTS" id="PR00413">
    <property type="entry name" value="HADHALOGNASE"/>
</dbReference>
<name>R9PRE9_AGAAL</name>
<protein>
    <recommendedName>
        <fullName evidence="3">(S)-2-haloacid dehalogenase</fullName>
        <ecNumber evidence="3">3.8.1.2</ecNumber>
    </recommendedName>
    <alternativeName>
        <fullName evidence="3">2-haloalkanoic acid dehalogenase</fullName>
    </alternativeName>
    <alternativeName>
        <fullName evidence="3">Halocarboxylic acid halidohydrolase</fullName>
    </alternativeName>
    <alternativeName>
        <fullName evidence="3">L-2-haloacid dehalogenase</fullName>
    </alternativeName>
</protein>
<dbReference type="InterPro" id="IPR036412">
    <property type="entry name" value="HAD-like_sf"/>
</dbReference>
<accession>R9PRE9</accession>
<dbReference type="Gene3D" id="3.40.50.1000">
    <property type="entry name" value="HAD superfamily/HAD-like"/>
    <property type="match status" value="1"/>
</dbReference>
<dbReference type="NCBIfam" id="TIGR01493">
    <property type="entry name" value="HAD-SF-IA-v2"/>
    <property type="match status" value="1"/>
</dbReference>
<dbReference type="SFLD" id="SFLDS00003">
    <property type="entry name" value="Haloacid_Dehalogenase"/>
    <property type="match status" value="1"/>
</dbReference>
<dbReference type="GO" id="GO:0018784">
    <property type="term" value="F:(S)-2-haloacid dehalogenase activity"/>
    <property type="evidence" value="ECO:0007669"/>
    <property type="project" value="UniProtKB-UniRule"/>
</dbReference>
<comment type="catalytic activity">
    <reaction evidence="3">
        <text>an (S)-2-haloacid + H2O = a (2R)-2-hydroxycarboxylate + a halide anion + H(+)</text>
        <dbReference type="Rhea" id="RHEA:11192"/>
        <dbReference type="ChEBI" id="CHEBI:15377"/>
        <dbReference type="ChEBI" id="CHEBI:15378"/>
        <dbReference type="ChEBI" id="CHEBI:16042"/>
        <dbReference type="ChEBI" id="CHEBI:58314"/>
        <dbReference type="ChEBI" id="CHEBI:137405"/>
        <dbReference type="EC" id="3.8.1.2"/>
    </reaction>
</comment>
<dbReference type="NCBIfam" id="TIGR01428">
    <property type="entry name" value="HAD_type_II"/>
    <property type="match status" value="1"/>
</dbReference>
<dbReference type="PANTHER" id="PTHR43316:SF3">
    <property type="entry name" value="HALOACID DEHALOGENASE, TYPE II (AFU_ORTHOLOGUE AFUA_2G07750)-RELATED"/>
    <property type="match status" value="1"/>
</dbReference>
<organism evidence="4 5">
    <name type="scientific">Agarivorans albus MKT 106</name>
    <dbReference type="NCBI Taxonomy" id="1331007"/>
    <lineage>
        <taxon>Bacteria</taxon>
        <taxon>Pseudomonadati</taxon>
        <taxon>Pseudomonadota</taxon>
        <taxon>Gammaproteobacteria</taxon>
        <taxon>Alteromonadales</taxon>
        <taxon>Alteromonadaceae</taxon>
        <taxon>Agarivorans</taxon>
    </lineage>
</organism>
<dbReference type="CDD" id="cd02588">
    <property type="entry name" value="HAD_L2-DEX"/>
    <property type="match status" value="1"/>
</dbReference>